<dbReference type="OrthoDB" id="10461386at2759"/>
<reference evidence="2" key="1">
    <citation type="submission" date="2016-06" db="EMBL/GenBank/DDBJ databases">
        <title>Parallel loss of symbiosis genes in relatives of nitrogen-fixing non-legume Parasponia.</title>
        <authorList>
            <person name="Van Velzen R."/>
            <person name="Holmer R."/>
            <person name="Bu F."/>
            <person name="Rutten L."/>
            <person name="Van Zeijl A."/>
            <person name="Liu W."/>
            <person name="Santuari L."/>
            <person name="Cao Q."/>
            <person name="Sharma T."/>
            <person name="Shen D."/>
            <person name="Roswanjaya Y."/>
            <person name="Wardhani T."/>
            <person name="Kalhor M.S."/>
            <person name="Jansen J."/>
            <person name="Van den Hoogen J."/>
            <person name="Gungor B."/>
            <person name="Hartog M."/>
            <person name="Hontelez J."/>
            <person name="Verver J."/>
            <person name="Yang W.-C."/>
            <person name="Schijlen E."/>
            <person name="Repin R."/>
            <person name="Schilthuizen M."/>
            <person name="Schranz E."/>
            <person name="Heidstra R."/>
            <person name="Miyata K."/>
            <person name="Fedorova E."/>
            <person name="Kohlen W."/>
            <person name="Bisseling T."/>
            <person name="Smit S."/>
            <person name="Geurts R."/>
        </authorList>
    </citation>
    <scope>NUCLEOTIDE SEQUENCE [LARGE SCALE GENOMIC DNA]</scope>
    <source>
        <strain evidence="2">cv. RG33-2</strain>
    </source>
</reference>
<dbReference type="Proteomes" id="UP000237000">
    <property type="component" value="Unassembled WGS sequence"/>
</dbReference>
<protein>
    <submittedName>
        <fullName evidence="1">Uncharacterized protein</fullName>
    </submittedName>
</protein>
<name>A0A2P5BPR0_TREOI</name>
<sequence length="161" mass="17404">MGVVRFRRAEVCYLQRPEMLRDRGLAAPEARTRALLRRVDVLAAERDAATAEPLLLGIAHEGHGVAAKDHEFVMSVREREGAIFSQRDVPIEPVHHVTVLIIAVIGVADEDAHGGVLDVDVVNLSAVSYIVSLGGESGLLRTHESEKSSSLAQLRSSIPKG</sequence>
<organism evidence="1 2">
    <name type="scientific">Trema orientale</name>
    <name type="common">Charcoal tree</name>
    <name type="synonym">Celtis orientalis</name>
    <dbReference type="NCBI Taxonomy" id="63057"/>
    <lineage>
        <taxon>Eukaryota</taxon>
        <taxon>Viridiplantae</taxon>
        <taxon>Streptophyta</taxon>
        <taxon>Embryophyta</taxon>
        <taxon>Tracheophyta</taxon>
        <taxon>Spermatophyta</taxon>
        <taxon>Magnoliopsida</taxon>
        <taxon>eudicotyledons</taxon>
        <taxon>Gunneridae</taxon>
        <taxon>Pentapetalae</taxon>
        <taxon>rosids</taxon>
        <taxon>fabids</taxon>
        <taxon>Rosales</taxon>
        <taxon>Cannabaceae</taxon>
        <taxon>Trema</taxon>
    </lineage>
</organism>
<dbReference type="AlphaFoldDB" id="A0A2P5BPR0"/>
<accession>A0A2P5BPR0</accession>
<proteinExistence type="predicted"/>
<gene>
    <name evidence="1" type="ORF">TorRG33x02_313020</name>
</gene>
<dbReference type="EMBL" id="JXTC01000482">
    <property type="protein sequence ID" value="PON50779.1"/>
    <property type="molecule type" value="Genomic_DNA"/>
</dbReference>
<comment type="caution">
    <text evidence="1">The sequence shown here is derived from an EMBL/GenBank/DDBJ whole genome shotgun (WGS) entry which is preliminary data.</text>
</comment>
<evidence type="ECO:0000313" key="2">
    <source>
        <dbReference type="Proteomes" id="UP000237000"/>
    </source>
</evidence>
<keyword evidence="2" id="KW-1185">Reference proteome</keyword>
<dbReference type="InParanoid" id="A0A2P5BPR0"/>
<evidence type="ECO:0000313" key="1">
    <source>
        <dbReference type="EMBL" id="PON50779.1"/>
    </source>
</evidence>